<dbReference type="EMBL" id="BSXT01001794">
    <property type="protein sequence ID" value="GMF45192.1"/>
    <property type="molecule type" value="Genomic_DNA"/>
</dbReference>
<feature type="region of interest" description="Disordered" evidence="1">
    <location>
        <begin position="1"/>
        <end position="54"/>
    </location>
</feature>
<comment type="caution">
    <text evidence="2">The sequence shown here is derived from an EMBL/GenBank/DDBJ whole genome shotgun (WGS) entry which is preliminary data.</text>
</comment>
<evidence type="ECO:0000256" key="1">
    <source>
        <dbReference type="SAM" id="MobiDB-lite"/>
    </source>
</evidence>
<dbReference type="OrthoDB" id="134784at2759"/>
<sequence>MSTGRHVQRPRKTNEQAENDMAHVAVDDPVATHSPVVIPDGEPNEPTAASDPNDRHSYVHVVRWVYVNGCMNAEKQWCNSVVSADHLTDEVRAEAQRLLGLHRAQRRT</sequence>
<feature type="compositionally biased region" description="Basic residues" evidence="1">
    <location>
        <begin position="1"/>
        <end position="11"/>
    </location>
</feature>
<gene>
    <name evidence="2" type="ORF">Pfra01_001606300</name>
</gene>
<reference evidence="2" key="1">
    <citation type="submission" date="2023-04" db="EMBL/GenBank/DDBJ databases">
        <title>Phytophthora fragariaefolia NBRC 109709.</title>
        <authorList>
            <person name="Ichikawa N."/>
            <person name="Sato H."/>
            <person name="Tonouchi N."/>
        </authorList>
    </citation>
    <scope>NUCLEOTIDE SEQUENCE</scope>
    <source>
        <strain evidence="2">NBRC 109709</strain>
    </source>
</reference>
<name>A0A9W6XRF3_9STRA</name>
<keyword evidence="3" id="KW-1185">Reference proteome</keyword>
<protein>
    <submittedName>
        <fullName evidence="2">Unnamed protein product</fullName>
    </submittedName>
</protein>
<proteinExistence type="predicted"/>
<evidence type="ECO:0000313" key="2">
    <source>
        <dbReference type="EMBL" id="GMF45192.1"/>
    </source>
</evidence>
<organism evidence="2 3">
    <name type="scientific">Phytophthora fragariaefolia</name>
    <dbReference type="NCBI Taxonomy" id="1490495"/>
    <lineage>
        <taxon>Eukaryota</taxon>
        <taxon>Sar</taxon>
        <taxon>Stramenopiles</taxon>
        <taxon>Oomycota</taxon>
        <taxon>Peronosporomycetes</taxon>
        <taxon>Peronosporales</taxon>
        <taxon>Peronosporaceae</taxon>
        <taxon>Phytophthora</taxon>
    </lineage>
</organism>
<evidence type="ECO:0000313" key="3">
    <source>
        <dbReference type="Proteomes" id="UP001165121"/>
    </source>
</evidence>
<dbReference type="AlphaFoldDB" id="A0A9W6XRF3"/>
<dbReference type="Proteomes" id="UP001165121">
    <property type="component" value="Unassembled WGS sequence"/>
</dbReference>
<accession>A0A9W6XRF3</accession>